<sequence>MGVLTRPVFILLSTTTHCSMVALIRNNMSRYNEKKISYAHQERLMDMLCDTLCQLKSRRVMKNFLKDLLNRQERIMLVRRLLIAEMLVDGFTYKEIIKRLHCGFPTIARVERWLHFGRGGYQIAIRSKTGR</sequence>
<dbReference type="GO" id="GO:0043565">
    <property type="term" value="F:sequence-specific DNA binding"/>
    <property type="evidence" value="ECO:0007669"/>
    <property type="project" value="InterPro"/>
</dbReference>
<dbReference type="InterPro" id="IPR013368">
    <property type="entry name" value="YecD_YerC"/>
</dbReference>
<dbReference type="PANTHER" id="PTHR40080:SF1">
    <property type="entry name" value="TRPR-LIKE PROTEIN YERC_YECD"/>
    <property type="match status" value="1"/>
</dbReference>
<dbReference type="Pfam" id="PF01371">
    <property type="entry name" value="Trp_repressor"/>
    <property type="match status" value="1"/>
</dbReference>
<name>A0A2M7RJN9_9BACT</name>
<dbReference type="Gene3D" id="1.10.1270.10">
    <property type="entry name" value="TrpR-like"/>
    <property type="match status" value="1"/>
</dbReference>
<dbReference type="InterPro" id="IPR038116">
    <property type="entry name" value="TrpR-like_sf"/>
</dbReference>
<dbReference type="InterPro" id="IPR000831">
    <property type="entry name" value="Trp_repress"/>
</dbReference>
<protein>
    <submittedName>
        <fullName evidence="1">Uncharacterized protein</fullName>
    </submittedName>
</protein>
<dbReference type="Proteomes" id="UP000230779">
    <property type="component" value="Unassembled WGS sequence"/>
</dbReference>
<gene>
    <name evidence="1" type="ORF">COY66_02200</name>
</gene>
<proteinExistence type="predicted"/>
<dbReference type="NCBIfam" id="TIGR02531">
    <property type="entry name" value="yecD_yerC"/>
    <property type="match status" value="1"/>
</dbReference>
<organism evidence="1 2">
    <name type="scientific">Candidatus Kerfeldbacteria bacterium CG_4_10_14_0_8_um_filter_42_10</name>
    <dbReference type="NCBI Taxonomy" id="2014248"/>
    <lineage>
        <taxon>Bacteria</taxon>
        <taxon>Candidatus Kerfeldiibacteriota</taxon>
    </lineage>
</organism>
<dbReference type="GO" id="GO:0003700">
    <property type="term" value="F:DNA-binding transcription factor activity"/>
    <property type="evidence" value="ECO:0007669"/>
    <property type="project" value="InterPro"/>
</dbReference>
<evidence type="ECO:0000313" key="1">
    <source>
        <dbReference type="EMBL" id="PIY96960.1"/>
    </source>
</evidence>
<dbReference type="InterPro" id="IPR010921">
    <property type="entry name" value="Trp_repressor/repl_initiator"/>
</dbReference>
<dbReference type="EMBL" id="PFMD01000024">
    <property type="protein sequence ID" value="PIY96960.1"/>
    <property type="molecule type" value="Genomic_DNA"/>
</dbReference>
<evidence type="ECO:0000313" key="2">
    <source>
        <dbReference type="Proteomes" id="UP000230779"/>
    </source>
</evidence>
<dbReference type="AlphaFoldDB" id="A0A2M7RJN9"/>
<dbReference type="SUPFAM" id="SSF48295">
    <property type="entry name" value="TrpR-like"/>
    <property type="match status" value="1"/>
</dbReference>
<comment type="caution">
    <text evidence="1">The sequence shown here is derived from an EMBL/GenBank/DDBJ whole genome shotgun (WGS) entry which is preliminary data.</text>
</comment>
<reference evidence="1 2" key="1">
    <citation type="submission" date="2017-09" db="EMBL/GenBank/DDBJ databases">
        <title>Depth-based differentiation of microbial function through sediment-hosted aquifers and enrichment of novel symbionts in the deep terrestrial subsurface.</title>
        <authorList>
            <person name="Probst A.J."/>
            <person name="Ladd B."/>
            <person name="Jarett J.K."/>
            <person name="Geller-Mcgrath D.E."/>
            <person name="Sieber C.M."/>
            <person name="Emerson J.B."/>
            <person name="Anantharaman K."/>
            <person name="Thomas B.C."/>
            <person name="Malmstrom R."/>
            <person name="Stieglmeier M."/>
            <person name="Klingl A."/>
            <person name="Woyke T."/>
            <person name="Ryan C.M."/>
            <person name="Banfield J.F."/>
        </authorList>
    </citation>
    <scope>NUCLEOTIDE SEQUENCE [LARGE SCALE GENOMIC DNA]</scope>
    <source>
        <strain evidence="1">CG_4_10_14_0_8_um_filter_42_10</strain>
    </source>
</reference>
<accession>A0A2M7RJN9</accession>
<dbReference type="PANTHER" id="PTHR40080">
    <property type="entry name" value="LMO1763 PROTEIN"/>
    <property type="match status" value="1"/>
</dbReference>